<protein>
    <submittedName>
        <fullName evidence="3">Oxidoreductase domain protein</fullName>
    </submittedName>
</protein>
<proteinExistence type="predicted"/>
<gene>
    <name evidence="3" type="ORF">CA2015_2912</name>
</gene>
<dbReference type="InterPro" id="IPR036291">
    <property type="entry name" value="NAD(P)-bd_dom_sf"/>
</dbReference>
<organism evidence="3 4">
    <name type="scientific">Cyclobacterium amurskyense</name>
    <dbReference type="NCBI Taxonomy" id="320787"/>
    <lineage>
        <taxon>Bacteria</taxon>
        <taxon>Pseudomonadati</taxon>
        <taxon>Bacteroidota</taxon>
        <taxon>Cytophagia</taxon>
        <taxon>Cytophagales</taxon>
        <taxon>Cyclobacteriaceae</taxon>
        <taxon>Cyclobacterium</taxon>
    </lineage>
</organism>
<evidence type="ECO:0000313" key="4">
    <source>
        <dbReference type="Proteomes" id="UP000036520"/>
    </source>
</evidence>
<feature type="domain" description="Gfo/Idh/MocA-like oxidoreductase N-terminal" evidence="1">
    <location>
        <begin position="36"/>
        <end position="158"/>
    </location>
</feature>
<dbReference type="Proteomes" id="UP000036520">
    <property type="component" value="Chromosome"/>
</dbReference>
<evidence type="ECO:0000259" key="2">
    <source>
        <dbReference type="Pfam" id="PF02894"/>
    </source>
</evidence>
<evidence type="ECO:0000313" key="3">
    <source>
        <dbReference type="EMBL" id="AKP52318.1"/>
    </source>
</evidence>
<evidence type="ECO:0000259" key="1">
    <source>
        <dbReference type="Pfam" id="PF01408"/>
    </source>
</evidence>
<accession>A0A0H4PHG6</accession>
<dbReference type="Gene3D" id="3.30.360.10">
    <property type="entry name" value="Dihydrodipicolinate Reductase, domain 2"/>
    <property type="match status" value="1"/>
</dbReference>
<dbReference type="STRING" id="320787.CA2015_2912"/>
<dbReference type="PATRIC" id="fig|320787.5.peg.3183"/>
<dbReference type="OrthoDB" id="9781031at2"/>
<dbReference type="EMBL" id="CP012040">
    <property type="protein sequence ID" value="AKP52318.1"/>
    <property type="molecule type" value="Genomic_DNA"/>
</dbReference>
<feature type="domain" description="Gfo/Idh/MocA-like oxidoreductase C-terminal" evidence="2">
    <location>
        <begin position="171"/>
        <end position="432"/>
    </location>
</feature>
<dbReference type="Pfam" id="PF02894">
    <property type="entry name" value="GFO_IDH_MocA_C"/>
    <property type="match status" value="1"/>
</dbReference>
<dbReference type="Pfam" id="PF01408">
    <property type="entry name" value="GFO_IDH_MocA"/>
    <property type="match status" value="1"/>
</dbReference>
<sequence length="447" mass="50351">MKSINRRKFIQNTGLLAASGLLAPSISYGFKGNKSRVVLVGTGGRGIGMWGAPVQEEYNDILEFVGLCDVNPGRVAYAKEKMKVDCPVYTDFDKMMKETKPDTLIVTTTDATHHEYIIKGLEAGLRVISEKPMTTDEFKCQEIFDAEKRTGNKVIVTFNMRYSAYVQQIWELLRNGEIGDIKSVDLNWYLDTSHGASYFRRWHGEKEHGGTLLVHKATHHFDALNYWMDSEPEEVFAYGSLDYYGQKNSKFNSTNCRPCPHKSNCNFYWDITQSKSSMDLYVAHEKHDGYLRDGCIYRKEVDIYDTMAVQYKYANGVKVNYSLTACSPYEGYRLAVNGTKGRLDAWIKSSMPTGVPPYQEITIRNLFGNVKNIKVMPESGGHGGSDPRLKDKIFRYPDSPDLYKQSAGSRDGAMSALIGIAARNSIETGKIVRIEDLTSLVPVARKG</sequence>
<dbReference type="InterPro" id="IPR004104">
    <property type="entry name" value="Gfo/Idh/MocA-like_OxRdtase_C"/>
</dbReference>
<dbReference type="SUPFAM" id="SSF51735">
    <property type="entry name" value="NAD(P)-binding Rossmann-fold domains"/>
    <property type="match status" value="1"/>
</dbReference>
<dbReference type="InterPro" id="IPR000683">
    <property type="entry name" value="Gfo/Idh/MocA-like_OxRdtase_N"/>
</dbReference>
<dbReference type="PANTHER" id="PTHR43377:SF2">
    <property type="entry name" value="BINDING ROSSMANN FOLD OXIDOREDUCTASE, PUTATIVE (AFU_ORTHOLOGUE AFUA_4G00560)-RELATED"/>
    <property type="match status" value="1"/>
</dbReference>
<dbReference type="SUPFAM" id="SSF55347">
    <property type="entry name" value="Glyceraldehyde-3-phosphate dehydrogenase-like, C-terminal domain"/>
    <property type="match status" value="1"/>
</dbReference>
<dbReference type="Gene3D" id="3.40.50.720">
    <property type="entry name" value="NAD(P)-binding Rossmann-like Domain"/>
    <property type="match status" value="1"/>
</dbReference>
<dbReference type="PANTHER" id="PTHR43377">
    <property type="entry name" value="BILIVERDIN REDUCTASE A"/>
    <property type="match status" value="1"/>
</dbReference>
<dbReference type="GO" id="GO:0000166">
    <property type="term" value="F:nucleotide binding"/>
    <property type="evidence" value="ECO:0007669"/>
    <property type="project" value="InterPro"/>
</dbReference>
<name>A0A0H4PHG6_9BACT</name>
<dbReference type="AlphaFoldDB" id="A0A0H4PHG6"/>
<dbReference type="KEGG" id="camu:CA2015_2912"/>
<reference evidence="3 4" key="1">
    <citation type="submission" date="2015-07" db="EMBL/GenBank/DDBJ databases">
        <authorList>
            <person name="Kim K.M."/>
        </authorList>
    </citation>
    <scope>NUCLEOTIDE SEQUENCE [LARGE SCALE GENOMIC DNA]</scope>
    <source>
        <strain evidence="3 4">KCTC 12363</strain>
    </source>
</reference>
<keyword evidence="4" id="KW-1185">Reference proteome</keyword>
<dbReference type="RefSeq" id="WP_048642549.1">
    <property type="nucleotide sequence ID" value="NZ_CP012040.1"/>
</dbReference>
<dbReference type="InterPro" id="IPR051450">
    <property type="entry name" value="Gfo/Idh/MocA_Oxidoreductases"/>
</dbReference>